<accession>A0ABS8FW10</accession>
<dbReference type="Proteomes" id="UP001198151">
    <property type="component" value="Unassembled WGS sequence"/>
</dbReference>
<dbReference type="CDD" id="cd06462">
    <property type="entry name" value="Peptidase_S24_S26"/>
    <property type="match status" value="1"/>
</dbReference>
<name>A0ABS8FW10_9FIRM</name>
<proteinExistence type="predicted"/>
<sequence length="160" mass="18323">MREEKQWISSENLFSAVEELLAEGRQAVFTVTGMSMWPFLCHGRDQAVIEACAPESLKRGDIILFRTAIGNYVLHRITGITAEKFQTAGDGNCHYDGWFPRSCVRARAVKLIRNGKEIDCGSAVWKQIFRFWMALFPVRGILLKIMRTGWKAVSERKKRL</sequence>
<comment type="caution">
    <text evidence="1">The sequence shown here is derived from an EMBL/GenBank/DDBJ whole genome shotgun (WGS) entry which is preliminary data.</text>
</comment>
<reference evidence="1 2" key="1">
    <citation type="submission" date="2021-10" db="EMBL/GenBank/DDBJ databases">
        <title>Anaerobic single-cell dispensing facilitates the cultivation of human gut bacteria.</title>
        <authorList>
            <person name="Afrizal A."/>
        </authorList>
    </citation>
    <scope>NUCLEOTIDE SEQUENCE [LARGE SCALE GENOMIC DNA]</scope>
    <source>
        <strain evidence="1 2">CLA-AA-H200</strain>
    </source>
</reference>
<dbReference type="RefSeq" id="WP_227706943.1">
    <property type="nucleotide sequence ID" value="NZ_JAJEQX010000006.1"/>
</dbReference>
<keyword evidence="2" id="KW-1185">Reference proteome</keyword>
<dbReference type="EMBL" id="JAJEQX010000006">
    <property type="protein sequence ID" value="MCC2253804.1"/>
    <property type="molecule type" value="Genomic_DNA"/>
</dbReference>
<dbReference type="SUPFAM" id="SSF51306">
    <property type="entry name" value="LexA/Signal peptidase"/>
    <property type="match status" value="1"/>
</dbReference>
<dbReference type="InterPro" id="IPR036286">
    <property type="entry name" value="LexA/Signal_pep-like_sf"/>
</dbReference>
<evidence type="ECO:0000313" key="2">
    <source>
        <dbReference type="Proteomes" id="UP001198151"/>
    </source>
</evidence>
<protein>
    <submittedName>
        <fullName evidence="1">S24/S26 family peptidase</fullName>
    </submittedName>
</protein>
<organism evidence="1 2">
    <name type="scientific">Ruminococcus turbiniformis</name>
    <dbReference type="NCBI Taxonomy" id="2881258"/>
    <lineage>
        <taxon>Bacteria</taxon>
        <taxon>Bacillati</taxon>
        <taxon>Bacillota</taxon>
        <taxon>Clostridia</taxon>
        <taxon>Eubacteriales</taxon>
        <taxon>Oscillospiraceae</taxon>
        <taxon>Ruminococcus</taxon>
    </lineage>
</organism>
<gene>
    <name evidence="1" type="ORF">LKD70_05035</name>
</gene>
<evidence type="ECO:0000313" key="1">
    <source>
        <dbReference type="EMBL" id="MCC2253804.1"/>
    </source>
</evidence>